<protein>
    <submittedName>
        <fullName evidence="3">SIMPL domain-containing protein</fullName>
    </submittedName>
</protein>
<feature type="compositionally biased region" description="Low complexity" evidence="1">
    <location>
        <begin position="276"/>
        <end position="285"/>
    </location>
</feature>
<dbReference type="OrthoDB" id="9813144at2"/>
<reference evidence="3 4" key="1">
    <citation type="submission" date="2019-04" db="EMBL/GenBank/DDBJ databases">
        <authorList>
            <person name="Li J."/>
        </authorList>
    </citation>
    <scope>NUCLEOTIDE SEQUENCE [LARGE SCALE GENOMIC DNA]</scope>
    <source>
        <strain evidence="3 4">KCTC 42687</strain>
    </source>
</reference>
<dbReference type="PANTHER" id="PTHR34387:SF1">
    <property type="entry name" value="PERIPLASMIC IMMUNOGENIC PROTEIN"/>
    <property type="match status" value="1"/>
</dbReference>
<keyword evidence="4" id="KW-1185">Reference proteome</keyword>
<feature type="region of interest" description="Disordered" evidence="1">
    <location>
        <begin position="247"/>
        <end position="300"/>
    </location>
</feature>
<dbReference type="RefSeq" id="WP_136884214.1">
    <property type="nucleotide sequence ID" value="NZ_SUNI01000001.1"/>
</dbReference>
<dbReference type="GO" id="GO:0006974">
    <property type="term" value="P:DNA damage response"/>
    <property type="evidence" value="ECO:0007669"/>
    <property type="project" value="TreeGrafter"/>
</dbReference>
<accession>A0A4U0RF33</accession>
<dbReference type="PANTHER" id="PTHR34387">
    <property type="entry name" value="SLR1258 PROTEIN"/>
    <property type="match status" value="1"/>
</dbReference>
<proteinExistence type="predicted"/>
<dbReference type="Gene3D" id="3.30.70.2970">
    <property type="entry name" value="Protein of unknown function (DUF541), domain 2"/>
    <property type="match status" value="1"/>
</dbReference>
<dbReference type="AlphaFoldDB" id="A0A4U0RF33"/>
<dbReference type="Gene3D" id="3.30.110.170">
    <property type="entry name" value="Protein of unknown function (DUF541), domain 1"/>
    <property type="match status" value="1"/>
</dbReference>
<organism evidence="3 4">
    <name type="scientific">Paracoccus gahaiensis</name>
    <dbReference type="NCBI Taxonomy" id="1706839"/>
    <lineage>
        <taxon>Bacteria</taxon>
        <taxon>Pseudomonadati</taxon>
        <taxon>Pseudomonadota</taxon>
        <taxon>Alphaproteobacteria</taxon>
        <taxon>Rhodobacterales</taxon>
        <taxon>Paracoccaceae</taxon>
        <taxon>Paracoccus</taxon>
    </lineage>
</organism>
<sequence length="300" mass="30331">MRPSLRAPHARRLALSVALAALTAGPALAAPMACGPAGPSRMTVTGEGQSRTAPDMASIQLGVTTQADSAAEAMSQNNDRQSAVIAALTDTGIDAAQIQTSGLSLNPLMQYGENQAPTVTGYQASNMVTVRVSDLGTLGEVLDAIVGAGANEINGITFTREDGASTQDDARREAVADARRKAEVLAEAAGVELGPLMTLRDVATGNGGPRPMMRMEAAMADSTPVQPGEVETTAQVEVEFALAGEGACAPMPSHGRHHGGPQGGPAPAPVDPPMPGDGAPAADEPIVPGIVEPLPEAPAN</sequence>
<evidence type="ECO:0000313" key="3">
    <source>
        <dbReference type="EMBL" id="TJZ94083.1"/>
    </source>
</evidence>
<keyword evidence="2" id="KW-0732">Signal</keyword>
<dbReference type="EMBL" id="SUNI01000001">
    <property type="protein sequence ID" value="TJZ94083.1"/>
    <property type="molecule type" value="Genomic_DNA"/>
</dbReference>
<dbReference type="Pfam" id="PF04402">
    <property type="entry name" value="SIMPL"/>
    <property type="match status" value="1"/>
</dbReference>
<evidence type="ECO:0000256" key="2">
    <source>
        <dbReference type="SAM" id="SignalP"/>
    </source>
</evidence>
<evidence type="ECO:0000256" key="1">
    <source>
        <dbReference type="SAM" id="MobiDB-lite"/>
    </source>
</evidence>
<dbReference type="Proteomes" id="UP000309747">
    <property type="component" value="Unassembled WGS sequence"/>
</dbReference>
<feature type="signal peptide" evidence="2">
    <location>
        <begin position="1"/>
        <end position="29"/>
    </location>
</feature>
<feature type="compositionally biased region" description="Pro residues" evidence="1">
    <location>
        <begin position="264"/>
        <end position="275"/>
    </location>
</feature>
<gene>
    <name evidence="3" type="ORF">FA743_02125</name>
</gene>
<evidence type="ECO:0000313" key="4">
    <source>
        <dbReference type="Proteomes" id="UP000309747"/>
    </source>
</evidence>
<comment type="caution">
    <text evidence="3">The sequence shown here is derived from an EMBL/GenBank/DDBJ whole genome shotgun (WGS) entry which is preliminary data.</text>
</comment>
<feature type="chain" id="PRO_5020660887" evidence="2">
    <location>
        <begin position="30"/>
        <end position="300"/>
    </location>
</feature>
<name>A0A4U0RF33_9RHOB</name>
<dbReference type="InterPro" id="IPR007497">
    <property type="entry name" value="SIMPL/DUF541"/>
</dbReference>
<dbReference type="InterPro" id="IPR052022">
    <property type="entry name" value="26kDa_periplasmic_antigen"/>
</dbReference>